<keyword evidence="3" id="KW-0808">Transferase</keyword>
<dbReference type="Proteomes" id="UP001516400">
    <property type="component" value="Unassembled WGS sequence"/>
</dbReference>
<comment type="caution">
    <text evidence="4">The sequence shown here is derived from an EMBL/GenBank/DDBJ whole genome shotgun (WGS) entry which is preliminary data.</text>
</comment>
<sequence>MDVLRYMCAFFMVISTVRSYRILGLFCYPGKSHFEVSIPIMKQLAVVGHNITVVSPFTLTQPQERYTDLSFHEVLPLNKEEHPANNMNSIHSRILASYLTPFLSDNSVDGFCKLAFESKAVQKLLESAEKFDLVITEMFVTDCLLAINQKYNVPVIGFVSSIMLPWNAARFGVPDTPSYIPTLFLDYSQQMSFFGRLENTLVSLAHKFWFVMRNKRDDEIAAKYLNGVSRSASRFADNASLLLVNSHHSLNGPRPFPPNVIEIGGVHIGKSKQLPAIKNSKIVGNISHHNFQRYPLTLSYNSRKRESRE</sequence>
<dbReference type="Pfam" id="PF00201">
    <property type="entry name" value="UDPGT"/>
    <property type="match status" value="1"/>
</dbReference>
<gene>
    <name evidence="4" type="ORF">HHI36_010523</name>
</gene>
<keyword evidence="5" id="KW-1185">Reference proteome</keyword>
<keyword evidence="2" id="KW-0328">Glycosyltransferase</keyword>
<evidence type="ECO:0000256" key="1">
    <source>
        <dbReference type="ARBA" id="ARBA00009995"/>
    </source>
</evidence>
<proteinExistence type="inferred from homology"/>
<evidence type="ECO:0000313" key="4">
    <source>
        <dbReference type="EMBL" id="KAL3266345.1"/>
    </source>
</evidence>
<reference evidence="4 5" key="1">
    <citation type="journal article" date="2021" name="BMC Biol.">
        <title>Horizontally acquired antibacterial genes associated with adaptive radiation of ladybird beetles.</title>
        <authorList>
            <person name="Li H.S."/>
            <person name="Tang X.F."/>
            <person name="Huang Y.H."/>
            <person name="Xu Z.Y."/>
            <person name="Chen M.L."/>
            <person name="Du X.Y."/>
            <person name="Qiu B.Y."/>
            <person name="Chen P.T."/>
            <person name="Zhang W."/>
            <person name="Slipinski A."/>
            <person name="Escalona H.E."/>
            <person name="Waterhouse R.M."/>
            <person name="Zwick A."/>
            <person name="Pang H."/>
        </authorList>
    </citation>
    <scope>NUCLEOTIDE SEQUENCE [LARGE SCALE GENOMIC DNA]</scope>
    <source>
        <strain evidence="4">SYSU2018</strain>
    </source>
</reference>
<protein>
    <submittedName>
        <fullName evidence="4">Uncharacterized protein</fullName>
    </submittedName>
</protein>
<organism evidence="4 5">
    <name type="scientific">Cryptolaemus montrouzieri</name>
    <dbReference type="NCBI Taxonomy" id="559131"/>
    <lineage>
        <taxon>Eukaryota</taxon>
        <taxon>Metazoa</taxon>
        <taxon>Ecdysozoa</taxon>
        <taxon>Arthropoda</taxon>
        <taxon>Hexapoda</taxon>
        <taxon>Insecta</taxon>
        <taxon>Pterygota</taxon>
        <taxon>Neoptera</taxon>
        <taxon>Endopterygota</taxon>
        <taxon>Coleoptera</taxon>
        <taxon>Polyphaga</taxon>
        <taxon>Cucujiformia</taxon>
        <taxon>Coccinelloidea</taxon>
        <taxon>Coccinellidae</taxon>
        <taxon>Scymninae</taxon>
        <taxon>Scymnini</taxon>
        <taxon>Cryptolaemus</taxon>
    </lineage>
</organism>
<dbReference type="PANTHER" id="PTHR48043:SF114">
    <property type="entry name" value="IP04436P-RELATED"/>
    <property type="match status" value="1"/>
</dbReference>
<dbReference type="AlphaFoldDB" id="A0ABD2MIX8"/>
<evidence type="ECO:0000313" key="5">
    <source>
        <dbReference type="Proteomes" id="UP001516400"/>
    </source>
</evidence>
<dbReference type="EMBL" id="JABFTP020000001">
    <property type="protein sequence ID" value="KAL3266345.1"/>
    <property type="molecule type" value="Genomic_DNA"/>
</dbReference>
<comment type="similarity">
    <text evidence="1">Belongs to the UDP-glycosyltransferase family.</text>
</comment>
<dbReference type="InterPro" id="IPR050271">
    <property type="entry name" value="UDP-glycosyltransferase"/>
</dbReference>
<dbReference type="Gene3D" id="3.40.50.2000">
    <property type="entry name" value="Glycogen Phosphorylase B"/>
    <property type="match status" value="1"/>
</dbReference>
<dbReference type="InterPro" id="IPR002213">
    <property type="entry name" value="UDP_glucos_trans"/>
</dbReference>
<accession>A0ABD2MIX8</accession>
<dbReference type="GO" id="GO:0016757">
    <property type="term" value="F:glycosyltransferase activity"/>
    <property type="evidence" value="ECO:0007669"/>
    <property type="project" value="UniProtKB-KW"/>
</dbReference>
<dbReference type="PANTHER" id="PTHR48043">
    <property type="entry name" value="EG:EG0003.4 PROTEIN-RELATED"/>
    <property type="match status" value="1"/>
</dbReference>
<dbReference type="SUPFAM" id="SSF53756">
    <property type="entry name" value="UDP-Glycosyltransferase/glycogen phosphorylase"/>
    <property type="match status" value="1"/>
</dbReference>
<name>A0ABD2MIX8_9CUCU</name>
<evidence type="ECO:0000256" key="3">
    <source>
        <dbReference type="ARBA" id="ARBA00022679"/>
    </source>
</evidence>
<evidence type="ECO:0000256" key="2">
    <source>
        <dbReference type="ARBA" id="ARBA00022676"/>
    </source>
</evidence>